<reference evidence="2 3" key="1">
    <citation type="submission" date="2018-11" db="EMBL/GenBank/DDBJ databases">
        <authorList>
            <consortium name="Pathogen Informatics"/>
        </authorList>
    </citation>
    <scope>NUCLEOTIDE SEQUENCE [LARGE SCALE GENOMIC DNA]</scope>
</reference>
<evidence type="ECO:0000313" key="3">
    <source>
        <dbReference type="Proteomes" id="UP000050761"/>
    </source>
</evidence>
<dbReference type="InterPro" id="IPR052709">
    <property type="entry name" value="Transposase-MT_Hybrid"/>
</dbReference>
<keyword evidence="3" id="KW-1185">Reference proteome</keyword>
<evidence type="ECO:0000313" key="4">
    <source>
        <dbReference type="WBParaSite" id="HPBE_0000769801-mRNA-1"/>
    </source>
</evidence>
<dbReference type="PANTHER" id="PTHR46060">
    <property type="entry name" value="MARINER MOS1 TRANSPOSASE-LIKE PROTEIN"/>
    <property type="match status" value="1"/>
</dbReference>
<dbReference type="OrthoDB" id="9970333at2759"/>
<dbReference type="AlphaFoldDB" id="A0A183FKL4"/>
<evidence type="ECO:0000313" key="2">
    <source>
        <dbReference type="EMBL" id="VDO73303.1"/>
    </source>
</evidence>
<name>A0A183FKL4_HELPZ</name>
<accession>A0A3P7Z729</accession>
<protein>
    <submittedName>
        <fullName evidence="4">Mariner Mos1 transposase</fullName>
    </submittedName>
</protein>
<dbReference type="InterPro" id="IPR036397">
    <property type="entry name" value="RNaseH_sf"/>
</dbReference>
<organism evidence="3 4">
    <name type="scientific">Heligmosomoides polygyrus</name>
    <name type="common">Parasitic roundworm</name>
    <dbReference type="NCBI Taxonomy" id="6339"/>
    <lineage>
        <taxon>Eukaryota</taxon>
        <taxon>Metazoa</taxon>
        <taxon>Ecdysozoa</taxon>
        <taxon>Nematoda</taxon>
        <taxon>Chromadorea</taxon>
        <taxon>Rhabditida</taxon>
        <taxon>Rhabditina</taxon>
        <taxon>Rhabditomorpha</taxon>
        <taxon>Strongyloidea</taxon>
        <taxon>Heligmosomidae</taxon>
        <taxon>Heligmosomoides</taxon>
    </lineage>
</organism>
<dbReference type="GO" id="GO:0003676">
    <property type="term" value="F:nucleic acid binding"/>
    <property type="evidence" value="ECO:0007669"/>
    <property type="project" value="InterPro"/>
</dbReference>
<dbReference type="EMBL" id="UZAH01025955">
    <property type="protein sequence ID" value="VDO73303.1"/>
    <property type="molecule type" value="Genomic_DNA"/>
</dbReference>
<feature type="region of interest" description="Disordered" evidence="1">
    <location>
        <begin position="23"/>
        <end position="45"/>
    </location>
</feature>
<dbReference type="WBParaSite" id="HPBE_0000769801-mRNA-1">
    <property type="protein sequence ID" value="HPBE_0000769801-mRNA-1"/>
    <property type="gene ID" value="HPBE_0000769801"/>
</dbReference>
<dbReference type="PANTHER" id="PTHR46060:SF1">
    <property type="entry name" value="MARINER MOS1 TRANSPOSASE-LIKE PROTEIN"/>
    <property type="match status" value="1"/>
</dbReference>
<dbReference type="Gene3D" id="3.30.420.10">
    <property type="entry name" value="Ribonuclease H-like superfamily/Ribonuclease H"/>
    <property type="match status" value="1"/>
</dbReference>
<accession>A0A183FKL4</accession>
<proteinExistence type="predicted"/>
<dbReference type="Proteomes" id="UP000050761">
    <property type="component" value="Unassembled WGS sequence"/>
</dbReference>
<sequence>MDEKYCVYDNLVRRKHWVDFDELPQPQPKRPDRDKRSCFPSAGTSMAQYSGSEILRNRNPGRGKILLLMDNARPHTAKNKGQIWYQFTDPGWMEGLVGLGGKSEPGTWYRVHATVSPHPTALHAPTAKNTQKKLKELRIELVPHPPYSPDLAPNHVFRSLQSFLAGRKFANRNEVKRGVSNFLLSKSPKFFVGKMAMCYRS</sequence>
<evidence type="ECO:0000256" key="1">
    <source>
        <dbReference type="SAM" id="MobiDB-lite"/>
    </source>
</evidence>
<reference evidence="4" key="2">
    <citation type="submission" date="2019-09" db="UniProtKB">
        <authorList>
            <consortium name="WormBaseParasite"/>
        </authorList>
    </citation>
    <scope>IDENTIFICATION</scope>
</reference>
<gene>
    <name evidence="2" type="ORF">HPBE_LOCUS7699</name>
</gene>